<dbReference type="SUPFAM" id="SSF53850">
    <property type="entry name" value="Periplasmic binding protein-like II"/>
    <property type="match status" value="1"/>
</dbReference>
<dbReference type="Gene3D" id="3.40.190.10">
    <property type="entry name" value="Periplasmic binding protein-like II"/>
    <property type="match status" value="1"/>
</dbReference>
<evidence type="ECO:0000256" key="2">
    <source>
        <dbReference type="SAM" id="SignalP"/>
    </source>
</evidence>
<sequence length="159" mass="17132">MRLFALLCLLLSLVLAACGTIPSDPKDTLDNVRSRGELVVGVSPTPPWTTAEGPDRVGGTEVELIRGFAERLGVRPRWVVGGEQSLVAELEDGALDVAIGGFTKDSPWAALAGATRPYATAPDKKGREQEHIMLVPMGENAFLSELERYLDEQTGKTTR</sequence>
<evidence type="ECO:0000313" key="5">
    <source>
        <dbReference type="Proteomes" id="UP001442841"/>
    </source>
</evidence>
<dbReference type="PROSITE" id="PS51257">
    <property type="entry name" value="PROKAR_LIPOPROTEIN"/>
    <property type="match status" value="1"/>
</dbReference>
<dbReference type="PANTHER" id="PTHR35936:SF19">
    <property type="entry name" value="AMINO-ACID-BINDING PROTEIN YXEM-RELATED"/>
    <property type="match status" value="1"/>
</dbReference>
<reference evidence="4 5" key="1">
    <citation type="submission" date="2024-04" db="EMBL/GenBank/DDBJ databases">
        <title>Isolation of an actinomycete strain from pig manure.</title>
        <authorList>
            <person name="Gong T."/>
            <person name="Yu Z."/>
            <person name="An M."/>
            <person name="Wei C."/>
            <person name="Yang W."/>
            <person name="Liu L."/>
        </authorList>
    </citation>
    <scope>NUCLEOTIDE SEQUENCE [LARGE SCALE GENOMIC DNA]</scope>
    <source>
        <strain evidence="4 5">ZF39</strain>
    </source>
</reference>
<feature type="signal peptide" evidence="2">
    <location>
        <begin position="1"/>
        <end position="16"/>
    </location>
</feature>
<protein>
    <submittedName>
        <fullName evidence="4">Transporter substrate-binding domain-containing protein</fullName>
    </submittedName>
</protein>
<keyword evidence="5" id="KW-1185">Reference proteome</keyword>
<organism evidence="4 5">
    <name type="scientific">Ammonicoccus fulvus</name>
    <dbReference type="NCBI Taxonomy" id="3138240"/>
    <lineage>
        <taxon>Bacteria</taxon>
        <taxon>Bacillati</taxon>
        <taxon>Actinomycetota</taxon>
        <taxon>Actinomycetes</taxon>
        <taxon>Propionibacteriales</taxon>
        <taxon>Propionibacteriaceae</taxon>
        <taxon>Ammonicoccus</taxon>
    </lineage>
</organism>
<evidence type="ECO:0000259" key="3">
    <source>
        <dbReference type="Pfam" id="PF00497"/>
    </source>
</evidence>
<keyword evidence="1 2" id="KW-0732">Signal</keyword>
<gene>
    <name evidence="4" type="ORF">AADG42_16275</name>
</gene>
<accession>A0ABZ3FUE6</accession>
<feature type="chain" id="PRO_5046331972" evidence="2">
    <location>
        <begin position="17"/>
        <end position="159"/>
    </location>
</feature>
<dbReference type="Proteomes" id="UP001442841">
    <property type="component" value="Chromosome"/>
</dbReference>
<evidence type="ECO:0000313" key="4">
    <source>
        <dbReference type="EMBL" id="XAN08795.1"/>
    </source>
</evidence>
<dbReference type="InterPro" id="IPR001638">
    <property type="entry name" value="Solute-binding_3/MltF_N"/>
</dbReference>
<dbReference type="EMBL" id="CP154795">
    <property type="protein sequence ID" value="XAN08795.1"/>
    <property type="molecule type" value="Genomic_DNA"/>
</dbReference>
<dbReference type="Pfam" id="PF00497">
    <property type="entry name" value="SBP_bac_3"/>
    <property type="match status" value="1"/>
</dbReference>
<dbReference type="RefSeq" id="WP_425310223.1">
    <property type="nucleotide sequence ID" value="NZ_CP154795.1"/>
</dbReference>
<proteinExistence type="predicted"/>
<name>A0ABZ3FUE6_9ACTN</name>
<evidence type="ECO:0000256" key="1">
    <source>
        <dbReference type="ARBA" id="ARBA00022729"/>
    </source>
</evidence>
<dbReference type="PANTHER" id="PTHR35936">
    <property type="entry name" value="MEMBRANE-BOUND LYTIC MUREIN TRANSGLYCOSYLASE F"/>
    <property type="match status" value="1"/>
</dbReference>
<feature type="domain" description="Solute-binding protein family 3/N-terminal" evidence="3">
    <location>
        <begin position="38"/>
        <end position="152"/>
    </location>
</feature>